<dbReference type="GO" id="GO:0005886">
    <property type="term" value="C:plasma membrane"/>
    <property type="evidence" value="ECO:0007669"/>
    <property type="project" value="UniProtKB-SubCell"/>
</dbReference>
<keyword evidence="3" id="KW-0328">Glycosyltransferase</keyword>
<dbReference type="GO" id="GO:0016757">
    <property type="term" value="F:glycosyltransferase activity"/>
    <property type="evidence" value="ECO:0007669"/>
    <property type="project" value="UniProtKB-KW"/>
</dbReference>
<keyword evidence="4 7" id="KW-0808">Transferase</keyword>
<evidence type="ECO:0000256" key="2">
    <source>
        <dbReference type="ARBA" id="ARBA00022475"/>
    </source>
</evidence>
<gene>
    <name evidence="7" type="ORF">PSM7751_01545</name>
</gene>
<dbReference type="InterPro" id="IPR001173">
    <property type="entry name" value="Glyco_trans_2-like"/>
</dbReference>
<accession>A0A1X6Z1V1</accession>
<keyword evidence="2" id="KW-1003">Cell membrane</keyword>
<evidence type="ECO:0000313" key="8">
    <source>
        <dbReference type="Proteomes" id="UP000193963"/>
    </source>
</evidence>
<proteinExistence type="predicted"/>
<dbReference type="PANTHER" id="PTHR43646">
    <property type="entry name" value="GLYCOSYLTRANSFERASE"/>
    <property type="match status" value="1"/>
</dbReference>
<evidence type="ECO:0000256" key="1">
    <source>
        <dbReference type="ARBA" id="ARBA00004236"/>
    </source>
</evidence>
<organism evidence="7 8">
    <name type="scientific">Pseudooceanicola marinus</name>
    <dbReference type="NCBI Taxonomy" id="396013"/>
    <lineage>
        <taxon>Bacteria</taxon>
        <taxon>Pseudomonadati</taxon>
        <taxon>Pseudomonadota</taxon>
        <taxon>Alphaproteobacteria</taxon>
        <taxon>Rhodobacterales</taxon>
        <taxon>Paracoccaceae</taxon>
        <taxon>Pseudooceanicola</taxon>
    </lineage>
</organism>
<feature type="domain" description="Glycosyltransferase 2-like" evidence="6">
    <location>
        <begin position="6"/>
        <end position="99"/>
    </location>
</feature>
<dbReference type="AlphaFoldDB" id="A0A1X6Z1V1"/>
<evidence type="ECO:0000256" key="4">
    <source>
        <dbReference type="ARBA" id="ARBA00022679"/>
    </source>
</evidence>
<dbReference type="RefSeq" id="WP_085887430.1">
    <property type="nucleotide sequence ID" value="NZ_FWFN01000003.1"/>
</dbReference>
<reference evidence="7 8" key="1">
    <citation type="submission" date="2017-03" db="EMBL/GenBank/DDBJ databases">
        <authorList>
            <person name="Afonso C.L."/>
            <person name="Miller P.J."/>
            <person name="Scott M.A."/>
            <person name="Spackman E."/>
            <person name="Goraichik I."/>
            <person name="Dimitrov K.M."/>
            <person name="Suarez D.L."/>
            <person name="Swayne D.E."/>
        </authorList>
    </citation>
    <scope>NUCLEOTIDE SEQUENCE [LARGE SCALE GENOMIC DNA]</scope>
    <source>
        <strain evidence="7 8">CECT 7751</strain>
    </source>
</reference>
<evidence type="ECO:0000256" key="3">
    <source>
        <dbReference type="ARBA" id="ARBA00022676"/>
    </source>
</evidence>
<dbReference type="InterPro" id="IPR029044">
    <property type="entry name" value="Nucleotide-diphossugar_trans"/>
</dbReference>
<dbReference type="PANTHER" id="PTHR43646:SF2">
    <property type="entry name" value="GLYCOSYLTRANSFERASE 2-LIKE DOMAIN-CONTAINING PROTEIN"/>
    <property type="match status" value="1"/>
</dbReference>
<dbReference type="EMBL" id="FWFN01000003">
    <property type="protein sequence ID" value="SLN36107.1"/>
    <property type="molecule type" value="Genomic_DNA"/>
</dbReference>
<evidence type="ECO:0000259" key="6">
    <source>
        <dbReference type="Pfam" id="PF00535"/>
    </source>
</evidence>
<name>A0A1X6Z1V1_9RHOB</name>
<comment type="subcellular location">
    <subcellularLocation>
        <location evidence="1">Cell membrane</location>
    </subcellularLocation>
</comment>
<dbReference type="SUPFAM" id="SSF53448">
    <property type="entry name" value="Nucleotide-diphospho-sugar transferases"/>
    <property type="match status" value="1"/>
</dbReference>
<dbReference type="Pfam" id="PF00535">
    <property type="entry name" value="Glycos_transf_2"/>
    <property type="match status" value="1"/>
</dbReference>
<dbReference type="Proteomes" id="UP000193963">
    <property type="component" value="Unassembled WGS sequence"/>
</dbReference>
<sequence length="156" mass="16927">MRAAISVIVTTRNAERHLPDLAPLIFEAVQEGILRELIFADAGSTDATAEIAEAIGAEVVPGDRDTAAAQAQGEWLLFLDQCDRPESGWTRAAADHLGARAPAVFRQGRIGDLRARALAPGRSRALMIRAVDWRAGRLGRAQVWPARNRPVSRRTA</sequence>
<evidence type="ECO:0000256" key="5">
    <source>
        <dbReference type="ARBA" id="ARBA00023136"/>
    </source>
</evidence>
<protein>
    <submittedName>
        <fullName evidence="7">Glycosyl transferase family 2</fullName>
    </submittedName>
</protein>
<evidence type="ECO:0000313" key="7">
    <source>
        <dbReference type="EMBL" id="SLN36107.1"/>
    </source>
</evidence>
<keyword evidence="5" id="KW-0472">Membrane</keyword>
<dbReference type="Gene3D" id="3.90.550.10">
    <property type="entry name" value="Spore Coat Polysaccharide Biosynthesis Protein SpsA, Chain A"/>
    <property type="match status" value="1"/>
</dbReference>
<keyword evidence="8" id="KW-1185">Reference proteome</keyword>
<dbReference type="OrthoDB" id="5291101at2"/>